<dbReference type="InterPro" id="IPR036116">
    <property type="entry name" value="FN3_sf"/>
</dbReference>
<dbReference type="GO" id="GO:0016020">
    <property type="term" value="C:membrane"/>
    <property type="evidence" value="ECO:0007669"/>
    <property type="project" value="UniProtKB-SubCell"/>
</dbReference>
<evidence type="ECO:0000313" key="12">
    <source>
        <dbReference type="EMBL" id="KAL2094764.1"/>
    </source>
</evidence>
<evidence type="ECO:0000256" key="1">
    <source>
        <dbReference type="ARBA" id="ARBA00004479"/>
    </source>
</evidence>
<evidence type="ECO:0000259" key="11">
    <source>
        <dbReference type="PROSITE" id="PS50853"/>
    </source>
</evidence>
<evidence type="ECO:0000256" key="9">
    <source>
        <dbReference type="SAM" id="Phobius"/>
    </source>
</evidence>
<feature type="region of interest" description="Disordered" evidence="8">
    <location>
        <begin position="311"/>
        <end position="349"/>
    </location>
</feature>
<name>A0ABD1K6Q5_9TELE</name>
<dbReference type="InterPro" id="IPR048651">
    <property type="entry name" value="CRLF2-like_D1"/>
</dbReference>
<dbReference type="AlphaFoldDB" id="A0ABD1K6Q5"/>
<dbReference type="InterPro" id="IPR013783">
    <property type="entry name" value="Ig-like_fold"/>
</dbReference>
<dbReference type="PANTHER" id="PTHR23037">
    <property type="entry name" value="CYTOKINE RECEPTOR"/>
    <property type="match status" value="1"/>
</dbReference>
<keyword evidence="13" id="KW-1185">Reference proteome</keyword>
<dbReference type="PROSITE" id="PS50853">
    <property type="entry name" value="FN3"/>
    <property type="match status" value="1"/>
</dbReference>
<accession>A0ABD1K6Q5</accession>
<feature type="chain" id="PRO_5044883912" description="Fibronectin type-III domain-containing protein" evidence="10">
    <location>
        <begin position="26"/>
        <end position="349"/>
    </location>
</feature>
<feature type="domain" description="Fibronectin type-III" evidence="11">
    <location>
        <begin position="113"/>
        <end position="207"/>
    </location>
</feature>
<organism evidence="12 13">
    <name type="scientific">Coilia grayii</name>
    <name type="common">Gray's grenadier anchovy</name>
    <dbReference type="NCBI Taxonomy" id="363190"/>
    <lineage>
        <taxon>Eukaryota</taxon>
        <taxon>Metazoa</taxon>
        <taxon>Chordata</taxon>
        <taxon>Craniata</taxon>
        <taxon>Vertebrata</taxon>
        <taxon>Euteleostomi</taxon>
        <taxon>Actinopterygii</taxon>
        <taxon>Neopterygii</taxon>
        <taxon>Teleostei</taxon>
        <taxon>Clupei</taxon>
        <taxon>Clupeiformes</taxon>
        <taxon>Clupeoidei</taxon>
        <taxon>Engraulidae</taxon>
        <taxon>Coilinae</taxon>
        <taxon>Coilia</taxon>
    </lineage>
</organism>
<evidence type="ECO:0000256" key="7">
    <source>
        <dbReference type="ARBA" id="ARBA00023180"/>
    </source>
</evidence>
<protein>
    <recommendedName>
        <fullName evidence="11">Fibronectin type-III domain-containing protein</fullName>
    </recommendedName>
</protein>
<feature type="transmembrane region" description="Helical" evidence="9">
    <location>
        <begin position="223"/>
        <end position="244"/>
    </location>
</feature>
<evidence type="ECO:0000256" key="5">
    <source>
        <dbReference type="ARBA" id="ARBA00023136"/>
    </source>
</evidence>
<dbReference type="Proteomes" id="UP001591681">
    <property type="component" value="Unassembled WGS sequence"/>
</dbReference>
<keyword evidence="5 9" id="KW-0472">Membrane</keyword>
<comment type="subcellular location">
    <subcellularLocation>
        <location evidence="1">Membrane</location>
        <topology evidence="1">Single-pass type I membrane protein</topology>
    </subcellularLocation>
</comment>
<dbReference type="SUPFAM" id="SSF49265">
    <property type="entry name" value="Fibronectin type III"/>
    <property type="match status" value="2"/>
</dbReference>
<feature type="signal peptide" evidence="10">
    <location>
        <begin position="1"/>
        <end position="25"/>
    </location>
</feature>
<dbReference type="Pfam" id="PF21604">
    <property type="entry name" value="CRLF2_D1"/>
    <property type="match status" value="1"/>
</dbReference>
<evidence type="ECO:0000256" key="6">
    <source>
        <dbReference type="ARBA" id="ARBA00023170"/>
    </source>
</evidence>
<dbReference type="Gene3D" id="2.60.40.10">
    <property type="entry name" value="Immunoglobulins"/>
    <property type="match status" value="2"/>
</dbReference>
<evidence type="ECO:0000313" key="13">
    <source>
        <dbReference type="Proteomes" id="UP001591681"/>
    </source>
</evidence>
<keyword evidence="6" id="KW-0675">Receptor</keyword>
<evidence type="ECO:0000256" key="3">
    <source>
        <dbReference type="ARBA" id="ARBA00022729"/>
    </source>
</evidence>
<evidence type="ECO:0000256" key="2">
    <source>
        <dbReference type="ARBA" id="ARBA00022692"/>
    </source>
</evidence>
<evidence type="ECO:0000256" key="10">
    <source>
        <dbReference type="SAM" id="SignalP"/>
    </source>
</evidence>
<keyword evidence="7" id="KW-0325">Glycoprotein</keyword>
<keyword evidence="2 9" id="KW-0812">Transmembrane</keyword>
<evidence type="ECO:0000256" key="4">
    <source>
        <dbReference type="ARBA" id="ARBA00022989"/>
    </source>
</evidence>
<gene>
    <name evidence="12" type="ORF">ACEWY4_009483</name>
</gene>
<reference evidence="12 13" key="1">
    <citation type="submission" date="2024-09" db="EMBL/GenBank/DDBJ databases">
        <title>A chromosome-level genome assembly of Gray's grenadier anchovy, Coilia grayii.</title>
        <authorList>
            <person name="Fu Z."/>
        </authorList>
    </citation>
    <scope>NUCLEOTIDE SEQUENCE [LARGE SCALE GENOMIC DNA]</scope>
    <source>
        <strain evidence="12">G4</strain>
        <tissue evidence="12">Muscle</tissue>
    </source>
</reference>
<dbReference type="PANTHER" id="PTHR23037:SF47">
    <property type="entry name" value="INTERLEUKIN 2 RECEPTOR SUBUNIT GAMMA"/>
    <property type="match status" value="1"/>
</dbReference>
<evidence type="ECO:0000256" key="8">
    <source>
        <dbReference type="SAM" id="MobiDB-lite"/>
    </source>
</evidence>
<comment type="caution">
    <text evidence="12">The sequence shown here is derived from an EMBL/GenBank/DDBJ whole genome shotgun (WGS) entry which is preliminary data.</text>
</comment>
<dbReference type="InterPro" id="IPR003961">
    <property type="entry name" value="FN3_dom"/>
</dbReference>
<keyword evidence="4 9" id="KW-1133">Transmembrane helix</keyword>
<dbReference type="EMBL" id="JBHFQA010000008">
    <property type="protein sequence ID" value="KAL2094764.1"/>
    <property type="molecule type" value="Genomic_DNA"/>
</dbReference>
<sequence>MMNISLSPSLPLSLSLSLSLPEVRCYVANLDYVNCTWNQPKDPVINFTFVANFIDDLHECPCYVLNGKGLAVGCKFPYKEPQRFNTFYTILTGPGGTSARQSHVLKDTVKLDPPTNLQLQWEQRGNLRLSWVLTARYHQQHCIQCRVQYGLNDQWQSPAELAAGSFEYSVMYRSNSSQHKFQVQARIADTCSQSPWSEWSPLVVWGNRTDTTHKSAVAAVPSLAVVLYVCLGAVLLVLLSCLLVHCERLRITFLPVVPTPGKNLTELIDTYNGNVERWLSISKELQEGFKPSFTERTCPVREYQLLTQTSVESDSGVSLSDSPSSCSSSSCSSSSSTCSSNTSSPNGSY</sequence>
<proteinExistence type="predicted"/>
<keyword evidence="3 10" id="KW-0732">Signal</keyword>